<feature type="domain" description="NAD(P)-binding" evidence="1">
    <location>
        <begin position="7"/>
        <end position="191"/>
    </location>
</feature>
<gene>
    <name evidence="2" type="ORF">H6G03_22035</name>
</gene>
<dbReference type="EMBL" id="JACJPW010000062">
    <property type="protein sequence ID" value="MBD2183708.1"/>
    <property type="molecule type" value="Genomic_DNA"/>
</dbReference>
<keyword evidence="3" id="KW-1185">Reference proteome</keyword>
<dbReference type="Gene3D" id="3.40.50.720">
    <property type="entry name" value="NAD(P)-binding Rossmann-like Domain"/>
    <property type="match status" value="1"/>
</dbReference>
<organism evidence="2 3">
    <name type="scientific">Aerosakkonema funiforme FACHB-1375</name>
    <dbReference type="NCBI Taxonomy" id="2949571"/>
    <lineage>
        <taxon>Bacteria</taxon>
        <taxon>Bacillati</taxon>
        <taxon>Cyanobacteriota</taxon>
        <taxon>Cyanophyceae</taxon>
        <taxon>Oscillatoriophycideae</taxon>
        <taxon>Aerosakkonematales</taxon>
        <taxon>Aerosakkonemataceae</taxon>
        <taxon>Aerosakkonema</taxon>
    </lineage>
</organism>
<dbReference type="Proteomes" id="UP000641646">
    <property type="component" value="Unassembled WGS sequence"/>
</dbReference>
<accession>A0A926VIG2</accession>
<dbReference type="RefSeq" id="WP_190468619.1">
    <property type="nucleotide sequence ID" value="NZ_JACJPW010000062.1"/>
</dbReference>
<dbReference type="SUPFAM" id="SSF51735">
    <property type="entry name" value="NAD(P)-binding Rossmann-fold domains"/>
    <property type="match status" value="1"/>
</dbReference>
<name>A0A926VIG2_9CYAN</name>
<sequence length="219" mass="23788">MKTFVAGATGQTGRRIVKELVDRNIPVRALVRDIDKARDILPASAELVVGDVLQPETLNTAIGDSTVLLCATGASPSFDPTGPYKVDCEGTKNLVDAAKAKGIEHFVLVTSLCTSQLFHPLNLFWLILVWKKQAEEYLQKSGLTYTIVRPGGLLNDENPDSVVMSAADTLFDGRIPRTKVAQVCVEALFQPDARDKIVEVVAKPEAAPKNWQELFASVA</sequence>
<proteinExistence type="predicted"/>
<dbReference type="InterPro" id="IPR016040">
    <property type="entry name" value="NAD(P)-bd_dom"/>
</dbReference>
<protein>
    <submittedName>
        <fullName evidence="2">SDR family oxidoreductase</fullName>
    </submittedName>
</protein>
<evidence type="ECO:0000313" key="3">
    <source>
        <dbReference type="Proteomes" id="UP000641646"/>
    </source>
</evidence>
<dbReference type="InterPro" id="IPR036291">
    <property type="entry name" value="NAD(P)-bd_dom_sf"/>
</dbReference>
<dbReference type="Pfam" id="PF13460">
    <property type="entry name" value="NAD_binding_10"/>
    <property type="match status" value="1"/>
</dbReference>
<dbReference type="PANTHER" id="PTHR15020:SF42">
    <property type="entry name" value="NAD(P)-BINDING DOMAIN-CONTAINING PROTEIN"/>
    <property type="match status" value="1"/>
</dbReference>
<evidence type="ECO:0000259" key="1">
    <source>
        <dbReference type="Pfam" id="PF13460"/>
    </source>
</evidence>
<dbReference type="AlphaFoldDB" id="A0A926VIG2"/>
<reference evidence="2" key="1">
    <citation type="journal article" date="2015" name="ISME J.">
        <title>Draft Genome Sequence of Streptomyces incarnatus NRRL8089, which Produces the Nucleoside Antibiotic Sinefungin.</title>
        <authorList>
            <person name="Oshima K."/>
            <person name="Hattori M."/>
            <person name="Shimizu H."/>
            <person name="Fukuda K."/>
            <person name="Nemoto M."/>
            <person name="Inagaki K."/>
            <person name="Tamura T."/>
        </authorList>
    </citation>
    <scope>NUCLEOTIDE SEQUENCE</scope>
    <source>
        <strain evidence="2">FACHB-1375</strain>
    </source>
</reference>
<dbReference type="PANTHER" id="PTHR15020">
    <property type="entry name" value="FLAVIN REDUCTASE-RELATED"/>
    <property type="match status" value="1"/>
</dbReference>
<reference evidence="2" key="2">
    <citation type="submission" date="2020-08" db="EMBL/GenBank/DDBJ databases">
        <authorList>
            <person name="Chen M."/>
            <person name="Teng W."/>
            <person name="Zhao L."/>
            <person name="Hu C."/>
            <person name="Zhou Y."/>
            <person name="Han B."/>
            <person name="Song L."/>
            <person name="Shu W."/>
        </authorList>
    </citation>
    <scope>NUCLEOTIDE SEQUENCE</scope>
    <source>
        <strain evidence="2">FACHB-1375</strain>
    </source>
</reference>
<evidence type="ECO:0000313" key="2">
    <source>
        <dbReference type="EMBL" id="MBD2183708.1"/>
    </source>
</evidence>
<comment type="caution">
    <text evidence="2">The sequence shown here is derived from an EMBL/GenBank/DDBJ whole genome shotgun (WGS) entry which is preliminary data.</text>
</comment>
<dbReference type="CDD" id="cd05243">
    <property type="entry name" value="SDR_a5"/>
    <property type="match status" value="1"/>
</dbReference>